<name>A0ABS0NBB9_9NEIS</name>
<evidence type="ECO:0000313" key="3">
    <source>
        <dbReference type="Proteomes" id="UP000768471"/>
    </source>
</evidence>
<dbReference type="RefSeq" id="WP_197903429.1">
    <property type="nucleotide sequence ID" value="NZ_JACSGR010000005.1"/>
</dbReference>
<dbReference type="EMBL" id="JACSGR010000005">
    <property type="protein sequence ID" value="MBH5329608.1"/>
    <property type="molecule type" value="Genomic_DNA"/>
</dbReference>
<feature type="transmembrane region" description="Helical" evidence="1">
    <location>
        <begin position="38"/>
        <end position="60"/>
    </location>
</feature>
<evidence type="ECO:0000256" key="1">
    <source>
        <dbReference type="SAM" id="Phobius"/>
    </source>
</evidence>
<comment type="caution">
    <text evidence="2">The sequence shown here is derived from an EMBL/GenBank/DDBJ whole genome shotgun (WGS) entry which is preliminary data.</text>
</comment>
<accession>A0ABS0NBB9</accession>
<sequence>MQNQANSPPSLIGRLVTVMGIIPCGLFMTKYGRHGSAAWLYLTMLGGAGLLSALIIGLLAKKLKLQRDLRGIVIFVFLGAVVGYLLAKLVFYGISFGIVLIFHLPLSAFLNGALLTFMYAMAALAAGLVAGCFLLPKHNNGE</sequence>
<protein>
    <submittedName>
        <fullName evidence="2">Uncharacterized protein</fullName>
    </submittedName>
</protein>
<keyword evidence="3" id="KW-1185">Reference proteome</keyword>
<proteinExistence type="predicted"/>
<organism evidence="2 3">
    <name type="scientific">Eikenella glucosivorans</name>
    <dbReference type="NCBI Taxonomy" id="2766967"/>
    <lineage>
        <taxon>Bacteria</taxon>
        <taxon>Pseudomonadati</taxon>
        <taxon>Pseudomonadota</taxon>
        <taxon>Betaproteobacteria</taxon>
        <taxon>Neisseriales</taxon>
        <taxon>Neisseriaceae</taxon>
        <taxon>Eikenella</taxon>
    </lineage>
</organism>
<gene>
    <name evidence="2" type="ORF">H9Q10_08005</name>
</gene>
<reference evidence="2 3" key="1">
    <citation type="submission" date="2020-09" db="EMBL/GenBank/DDBJ databases">
        <title>Eikenella S3660 sp. nov., isolated from a throat swab.</title>
        <authorList>
            <person name="Buhl M."/>
        </authorList>
    </citation>
    <scope>NUCLEOTIDE SEQUENCE [LARGE SCALE GENOMIC DNA]</scope>
    <source>
        <strain evidence="2 3">S3360</strain>
    </source>
</reference>
<keyword evidence="1" id="KW-1133">Transmembrane helix</keyword>
<feature type="transmembrane region" description="Helical" evidence="1">
    <location>
        <begin position="72"/>
        <end position="102"/>
    </location>
</feature>
<keyword evidence="1" id="KW-0812">Transmembrane</keyword>
<evidence type="ECO:0000313" key="2">
    <source>
        <dbReference type="EMBL" id="MBH5329608.1"/>
    </source>
</evidence>
<dbReference type="Proteomes" id="UP000768471">
    <property type="component" value="Unassembled WGS sequence"/>
</dbReference>
<keyword evidence="1" id="KW-0472">Membrane</keyword>
<feature type="transmembrane region" description="Helical" evidence="1">
    <location>
        <begin position="108"/>
        <end position="135"/>
    </location>
</feature>